<sequence length="231" mass="24390">MLSLCLALGFFAASFVVSAQACFPTAPSEPVIIHASPTTGWYLDESPTEYIGVILFSATIANLMNITLLDATANTYQIQPYDVTATTQCIYGPGTVNGQVFGAICGTNGTQWIISCETCNTAGGGTACEFESVAATALWGEAQCIYQTAENLGGGLSLQACGYDHVVNRPTSGATSTEDQWDIVSESECSFSLYFYNLHDHASSPPQICVSTPPSSRPNIGELIPLITGRS</sequence>
<protein>
    <recommendedName>
        <fullName evidence="4">Ricin B lectin domain-containing protein</fullName>
    </recommendedName>
</protein>
<evidence type="ECO:0000256" key="1">
    <source>
        <dbReference type="SAM" id="SignalP"/>
    </source>
</evidence>
<keyword evidence="3" id="KW-1185">Reference proteome</keyword>
<proteinExistence type="predicted"/>
<accession>A0A6A4I5Q7</accession>
<evidence type="ECO:0000313" key="2">
    <source>
        <dbReference type="EMBL" id="KAE9407302.1"/>
    </source>
</evidence>
<name>A0A6A4I5Q7_9AGAR</name>
<reference evidence="2" key="1">
    <citation type="journal article" date="2019" name="Environ. Microbiol.">
        <title>Fungal ecological strategies reflected in gene transcription - a case study of two litter decomposers.</title>
        <authorList>
            <person name="Barbi F."/>
            <person name="Kohler A."/>
            <person name="Barry K."/>
            <person name="Baskaran P."/>
            <person name="Daum C."/>
            <person name="Fauchery L."/>
            <person name="Ihrmark K."/>
            <person name="Kuo A."/>
            <person name="LaButti K."/>
            <person name="Lipzen A."/>
            <person name="Morin E."/>
            <person name="Grigoriev I.V."/>
            <person name="Henrissat B."/>
            <person name="Lindahl B."/>
            <person name="Martin F."/>
        </authorList>
    </citation>
    <scope>NUCLEOTIDE SEQUENCE</scope>
    <source>
        <strain evidence="2">JB14</strain>
    </source>
</reference>
<feature type="chain" id="PRO_5025346425" description="Ricin B lectin domain-containing protein" evidence="1">
    <location>
        <begin position="22"/>
        <end position="231"/>
    </location>
</feature>
<evidence type="ECO:0000313" key="3">
    <source>
        <dbReference type="Proteomes" id="UP000799118"/>
    </source>
</evidence>
<evidence type="ECO:0008006" key="4">
    <source>
        <dbReference type="Google" id="ProtNLM"/>
    </source>
</evidence>
<dbReference type="AlphaFoldDB" id="A0A6A4I5Q7"/>
<keyword evidence="1" id="KW-0732">Signal</keyword>
<gene>
    <name evidence="2" type="ORF">BT96DRAFT_986609</name>
</gene>
<feature type="signal peptide" evidence="1">
    <location>
        <begin position="1"/>
        <end position="21"/>
    </location>
</feature>
<organism evidence="2 3">
    <name type="scientific">Gymnopus androsaceus JB14</name>
    <dbReference type="NCBI Taxonomy" id="1447944"/>
    <lineage>
        <taxon>Eukaryota</taxon>
        <taxon>Fungi</taxon>
        <taxon>Dikarya</taxon>
        <taxon>Basidiomycota</taxon>
        <taxon>Agaricomycotina</taxon>
        <taxon>Agaricomycetes</taxon>
        <taxon>Agaricomycetidae</taxon>
        <taxon>Agaricales</taxon>
        <taxon>Marasmiineae</taxon>
        <taxon>Omphalotaceae</taxon>
        <taxon>Gymnopus</taxon>
    </lineage>
</organism>
<dbReference type="Proteomes" id="UP000799118">
    <property type="component" value="Unassembled WGS sequence"/>
</dbReference>
<dbReference type="EMBL" id="ML769396">
    <property type="protein sequence ID" value="KAE9407302.1"/>
    <property type="molecule type" value="Genomic_DNA"/>
</dbReference>